<evidence type="ECO:0000313" key="1">
    <source>
        <dbReference type="EMBL" id="KAK4198319.1"/>
    </source>
</evidence>
<proteinExistence type="predicted"/>
<evidence type="ECO:0008006" key="3">
    <source>
        <dbReference type="Google" id="ProtNLM"/>
    </source>
</evidence>
<dbReference type="EMBL" id="MU863948">
    <property type="protein sequence ID" value="KAK4198319.1"/>
    <property type="molecule type" value="Genomic_DNA"/>
</dbReference>
<dbReference type="Proteomes" id="UP001303160">
    <property type="component" value="Unassembled WGS sequence"/>
</dbReference>
<comment type="caution">
    <text evidence="1">The sequence shown here is derived from an EMBL/GenBank/DDBJ whole genome shotgun (WGS) entry which is preliminary data.</text>
</comment>
<organism evidence="1 2">
    <name type="scientific">Triangularia verruculosa</name>
    <dbReference type="NCBI Taxonomy" id="2587418"/>
    <lineage>
        <taxon>Eukaryota</taxon>
        <taxon>Fungi</taxon>
        <taxon>Dikarya</taxon>
        <taxon>Ascomycota</taxon>
        <taxon>Pezizomycotina</taxon>
        <taxon>Sordariomycetes</taxon>
        <taxon>Sordariomycetidae</taxon>
        <taxon>Sordariales</taxon>
        <taxon>Podosporaceae</taxon>
        <taxon>Triangularia</taxon>
    </lineage>
</organism>
<reference evidence="1" key="1">
    <citation type="journal article" date="2023" name="Mol. Phylogenet. Evol.">
        <title>Genome-scale phylogeny and comparative genomics of the fungal order Sordariales.</title>
        <authorList>
            <person name="Hensen N."/>
            <person name="Bonometti L."/>
            <person name="Westerberg I."/>
            <person name="Brannstrom I.O."/>
            <person name="Guillou S."/>
            <person name="Cros-Aarteil S."/>
            <person name="Calhoun S."/>
            <person name="Haridas S."/>
            <person name="Kuo A."/>
            <person name="Mondo S."/>
            <person name="Pangilinan J."/>
            <person name="Riley R."/>
            <person name="LaButti K."/>
            <person name="Andreopoulos B."/>
            <person name="Lipzen A."/>
            <person name="Chen C."/>
            <person name="Yan M."/>
            <person name="Daum C."/>
            <person name="Ng V."/>
            <person name="Clum A."/>
            <person name="Steindorff A."/>
            <person name="Ohm R.A."/>
            <person name="Martin F."/>
            <person name="Silar P."/>
            <person name="Natvig D.O."/>
            <person name="Lalanne C."/>
            <person name="Gautier V."/>
            <person name="Ament-Velasquez S.L."/>
            <person name="Kruys A."/>
            <person name="Hutchinson M.I."/>
            <person name="Powell A.J."/>
            <person name="Barry K."/>
            <person name="Miller A.N."/>
            <person name="Grigoriev I.V."/>
            <person name="Debuchy R."/>
            <person name="Gladieux P."/>
            <person name="Hiltunen Thoren M."/>
            <person name="Johannesson H."/>
        </authorList>
    </citation>
    <scope>NUCLEOTIDE SEQUENCE</scope>
    <source>
        <strain evidence="1">CBS 315.58</strain>
    </source>
</reference>
<accession>A0AAN6XD41</accession>
<dbReference type="AlphaFoldDB" id="A0AAN6XD41"/>
<sequence>MSRPPIPIPRASSMGGARDLAEFQVLLMPTPEALREKKLTKFRALQPGNTLFMCAASVASLALDMLEQEQSIRVLKMIANNIIEVSQHIPEIRNMTASDINAAVMDYLRSIRRSFPLVVISDDNGMANKNGRTTKLNCPDTFDPKRACIVEINETLMIRMGNAYRYLISDRDVERNTAHFRALHLRLSITMAHELVHVFTLYLRRAKDKHTPPHTTYADKGTTRTGEAGRYWEGHFLGGWVDMRLDRDGLETIALRSNESSQRWRIKPSTRDGILAREFGRWFKRGMAGLTDMDHNVPAVEAGLEEWKWQQNYRNPFPAGADAKADDPSQPREFVEVQLAFLTRRNSEMARFPTYNLSGQDLRAFALQPKTTIREVRRH</sequence>
<evidence type="ECO:0000313" key="2">
    <source>
        <dbReference type="Proteomes" id="UP001303160"/>
    </source>
</evidence>
<gene>
    <name evidence="1" type="ORF">QBC40DRAFT_284039</name>
</gene>
<name>A0AAN6XD41_9PEZI</name>
<keyword evidence="2" id="KW-1185">Reference proteome</keyword>
<reference evidence="1" key="2">
    <citation type="submission" date="2023-05" db="EMBL/GenBank/DDBJ databases">
        <authorList>
            <consortium name="Lawrence Berkeley National Laboratory"/>
            <person name="Steindorff A."/>
            <person name="Hensen N."/>
            <person name="Bonometti L."/>
            <person name="Westerberg I."/>
            <person name="Brannstrom I.O."/>
            <person name="Guillou S."/>
            <person name="Cros-Aarteil S."/>
            <person name="Calhoun S."/>
            <person name="Haridas S."/>
            <person name="Kuo A."/>
            <person name="Mondo S."/>
            <person name="Pangilinan J."/>
            <person name="Riley R."/>
            <person name="Labutti K."/>
            <person name="Andreopoulos B."/>
            <person name="Lipzen A."/>
            <person name="Chen C."/>
            <person name="Yanf M."/>
            <person name="Daum C."/>
            <person name="Ng V."/>
            <person name="Clum A."/>
            <person name="Ohm R."/>
            <person name="Martin F."/>
            <person name="Silar P."/>
            <person name="Natvig D."/>
            <person name="Lalanne C."/>
            <person name="Gautier V."/>
            <person name="Ament-Velasquez S.L."/>
            <person name="Kruys A."/>
            <person name="Hutchinson M.I."/>
            <person name="Powell A.J."/>
            <person name="Barry K."/>
            <person name="Miller A.N."/>
            <person name="Grigoriev I.V."/>
            <person name="Debuchy R."/>
            <person name="Gladieux P."/>
            <person name="Thoren M.H."/>
            <person name="Johannesson H."/>
        </authorList>
    </citation>
    <scope>NUCLEOTIDE SEQUENCE</scope>
    <source>
        <strain evidence="1">CBS 315.58</strain>
    </source>
</reference>
<protein>
    <recommendedName>
        <fullName evidence="3">SprT-like domain-containing protein</fullName>
    </recommendedName>
</protein>